<gene>
    <name evidence="10" type="ORF">ACJMK2_040129</name>
</gene>
<feature type="region of interest" description="Disordered" evidence="8">
    <location>
        <begin position="314"/>
        <end position="333"/>
    </location>
</feature>
<comment type="similarity">
    <text evidence="7">Belongs to the exonuclease superfamily. TREX family.</text>
</comment>
<feature type="domain" description="Exonuclease" evidence="9">
    <location>
        <begin position="15"/>
        <end position="479"/>
    </location>
</feature>
<evidence type="ECO:0000256" key="5">
    <source>
        <dbReference type="ARBA" id="ARBA00022839"/>
    </source>
</evidence>
<dbReference type="InterPro" id="IPR040393">
    <property type="entry name" value="TREX1/2"/>
</dbReference>
<feature type="region of interest" description="Disordered" evidence="8">
    <location>
        <begin position="394"/>
        <end position="432"/>
    </location>
</feature>
<reference evidence="10 11" key="1">
    <citation type="submission" date="2024-11" db="EMBL/GenBank/DDBJ databases">
        <title>Chromosome-level genome assembly of the freshwater bivalve Anodonta woodiana.</title>
        <authorList>
            <person name="Chen X."/>
        </authorList>
    </citation>
    <scope>NUCLEOTIDE SEQUENCE [LARGE SCALE GENOMIC DNA]</scope>
    <source>
        <strain evidence="10">MN2024</strain>
        <tissue evidence="10">Gills</tissue>
    </source>
</reference>
<evidence type="ECO:0000256" key="7">
    <source>
        <dbReference type="ARBA" id="ARBA00025769"/>
    </source>
</evidence>
<dbReference type="SUPFAM" id="SSF53098">
    <property type="entry name" value="Ribonuclease H-like"/>
    <property type="match status" value="1"/>
</dbReference>
<dbReference type="Proteomes" id="UP001634394">
    <property type="component" value="Unassembled WGS sequence"/>
</dbReference>
<dbReference type="Gene3D" id="3.30.420.10">
    <property type="entry name" value="Ribonuclease H-like superfamily/Ribonuclease H"/>
    <property type="match status" value="2"/>
</dbReference>
<evidence type="ECO:0000313" key="11">
    <source>
        <dbReference type="Proteomes" id="UP001634394"/>
    </source>
</evidence>
<keyword evidence="6" id="KW-0460">Magnesium</keyword>
<evidence type="ECO:0000256" key="1">
    <source>
        <dbReference type="ARBA" id="ARBA00001946"/>
    </source>
</evidence>
<dbReference type="GO" id="GO:0046872">
    <property type="term" value="F:metal ion binding"/>
    <property type="evidence" value="ECO:0007669"/>
    <property type="project" value="UniProtKB-KW"/>
</dbReference>
<evidence type="ECO:0000256" key="6">
    <source>
        <dbReference type="ARBA" id="ARBA00022842"/>
    </source>
</evidence>
<sequence length="495" mass="56085">MEGEFQEMNKNKFATLVFLDMETTGLIENGKNPMILELCLVSVQREELLNENSTVRVLNKLLLCFNPVKPISAKASELTGLYNDCLEKQHVFCSETGQLINGFLQHLPQPVCLLAHNGNRFDFPILLAELNKINLTFASTVFYADSLEAFRSLDGLVTSPWNQYPWQHNNKTPDITLQNSPPKFRRKQNLTNSDEDTGTTALEHINRCKTAKKRLKFDQEQVTEQLDNLERTLKPDTSNTETVLNWDFVISADALESEASTKPSDSANFMQCEKIVDKQNEITEIKFEQSPDSVQSLPDEDLYKSVLEIEQKLENDKVPEECPRDYNQGQENNSMLYKEQNNGDSSTKDMNENAAQTSACYNKTPITSYVIVGTGYTVVTNSSIDLLARSSSQTMQTTNSQYLSNSKQRFKSDNDTNGYKGGNSTVTNSDGNRKPFVSYKLEKIYERTFQKLPPLTHNAESDCITLLKVVQKRGPEFLSWVDSHAMPFSALRTVF</sequence>
<dbReference type="InterPro" id="IPR036397">
    <property type="entry name" value="RNaseH_sf"/>
</dbReference>
<organism evidence="10 11">
    <name type="scientific">Sinanodonta woodiana</name>
    <name type="common">Chinese pond mussel</name>
    <name type="synonym">Anodonta woodiana</name>
    <dbReference type="NCBI Taxonomy" id="1069815"/>
    <lineage>
        <taxon>Eukaryota</taxon>
        <taxon>Metazoa</taxon>
        <taxon>Spiralia</taxon>
        <taxon>Lophotrochozoa</taxon>
        <taxon>Mollusca</taxon>
        <taxon>Bivalvia</taxon>
        <taxon>Autobranchia</taxon>
        <taxon>Heteroconchia</taxon>
        <taxon>Palaeoheterodonta</taxon>
        <taxon>Unionida</taxon>
        <taxon>Unionoidea</taxon>
        <taxon>Unionidae</taxon>
        <taxon>Unioninae</taxon>
        <taxon>Sinanodonta</taxon>
    </lineage>
</organism>
<evidence type="ECO:0000256" key="8">
    <source>
        <dbReference type="SAM" id="MobiDB-lite"/>
    </source>
</evidence>
<feature type="region of interest" description="Disordered" evidence="8">
    <location>
        <begin position="169"/>
        <end position="197"/>
    </location>
</feature>
<dbReference type="AlphaFoldDB" id="A0ABD3WHE8"/>
<evidence type="ECO:0000259" key="9">
    <source>
        <dbReference type="SMART" id="SM00479"/>
    </source>
</evidence>
<keyword evidence="11" id="KW-1185">Reference proteome</keyword>
<evidence type="ECO:0000313" key="10">
    <source>
        <dbReference type="EMBL" id="KAL3872183.1"/>
    </source>
</evidence>
<feature type="compositionally biased region" description="Basic and acidic residues" evidence="8">
    <location>
        <begin position="314"/>
        <end position="324"/>
    </location>
</feature>
<evidence type="ECO:0000256" key="2">
    <source>
        <dbReference type="ARBA" id="ARBA00022722"/>
    </source>
</evidence>
<dbReference type="Pfam" id="PF00929">
    <property type="entry name" value="RNase_T"/>
    <property type="match status" value="1"/>
</dbReference>
<dbReference type="EMBL" id="JBJQND010000007">
    <property type="protein sequence ID" value="KAL3872183.1"/>
    <property type="molecule type" value="Genomic_DNA"/>
</dbReference>
<dbReference type="PANTHER" id="PTHR13058">
    <property type="entry name" value="THREE PRIME REPAIR EXONUCLEASE 1, 2"/>
    <property type="match status" value="1"/>
</dbReference>
<dbReference type="InterPro" id="IPR012337">
    <property type="entry name" value="RNaseH-like_sf"/>
</dbReference>
<keyword evidence="3" id="KW-0479">Metal-binding</keyword>
<dbReference type="PANTHER" id="PTHR13058:SF19">
    <property type="entry name" value="LD40940P"/>
    <property type="match status" value="1"/>
</dbReference>
<keyword evidence="5" id="KW-0269">Exonuclease</keyword>
<feature type="compositionally biased region" description="Polar residues" evidence="8">
    <location>
        <begin position="169"/>
        <end position="181"/>
    </location>
</feature>
<comment type="caution">
    <text evidence="10">The sequence shown here is derived from an EMBL/GenBank/DDBJ whole genome shotgun (WGS) entry which is preliminary data.</text>
</comment>
<dbReference type="InterPro" id="IPR013520">
    <property type="entry name" value="Ribonucl_H"/>
</dbReference>
<proteinExistence type="inferred from homology"/>
<dbReference type="GO" id="GO:0004527">
    <property type="term" value="F:exonuclease activity"/>
    <property type="evidence" value="ECO:0007669"/>
    <property type="project" value="UniProtKB-KW"/>
</dbReference>
<dbReference type="SMART" id="SM00479">
    <property type="entry name" value="EXOIII"/>
    <property type="match status" value="1"/>
</dbReference>
<name>A0ABD3WHE8_SINWO</name>
<protein>
    <recommendedName>
        <fullName evidence="9">Exonuclease domain-containing protein</fullName>
    </recommendedName>
</protein>
<comment type="cofactor">
    <cofactor evidence="1">
        <name>Mg(2+)</name>
        <dbReference type="ChEBI" id="CHEBI:18420"/>
    </cofactor>
</comment>
<keyword evidence="2" id="KW-0540">Nuclease</keyword>
<evidence type="ECO:0000256" key="4">
    <source>
        <dbReference type="ARBA" id="ARBA00022801"/>
    </source>
</evidence>
<keyword evidence="4" id="KW-0378">Hydrolase</keyword>
<accession>A0ABD3WHE8</accession>
<evidence type="ECO:0000256" key="3">
    <source>
        <dbReference type="ARBA" id="ARBA00022723"/>
    </source>
</evidence>